<evidence type="ECO:0000313" key="2">
    <source>
        <dbReference type="Proteomes" id="UP000799429"/>
    </source>
</evidence>
<keyword evidence="2" id="KW-1185">Reference proteome</keyword>
<gene>
    <name evidence="1" type="ORF">M501DRAFT_929646</name>
</gene>
<proteinExistence type="predicted"/>
<accession>A0A9P4VPY5</accession>
<dbReference type="EMBL" id="MU006091">
    <property type="protein sequence ID" value="KAF2841346.1"/>
    <property type="molecule type" value="Genomic_DNA"/>
</dbReference>
<name>A0A9P4VPY5_9PEZI</name>
<sequence length="276" mass="30068">MASTEKTTALKGKGLEAGSAALVVESHLPQPLEDDAIASELTKLKILIKNHVQSYYHLSAVDASQIAADTRTIEAALPGTALTPSRLAQFIANPTSRYAALRLAIAWVVISNVDVMSPPETTLLPPAVAKCVETMTGMEGNEEARMAFLSKWCSITSTLMKPTYSRNPFSSSDPRNHNIAKAVDALEALLRPYASDRVSISERRTNLEEIVRRGASFAFLLFSQPSFFTFEWEEQNGTEAGSLVVFPAMLQVADEAAVPLARPRVFGDMEVVRRLA</sequence>
<evidence type="ECO:0000313" key="1">
    <source>
        <dbReference type="EMBL" id="KAF2841346.1"/>
    </source>
</evidence>
<dbReference type="AlphaFoldDB" id="A0A9P4VPY5"/>
<organism evidence="1 2">
    <name type="scientific">Patellaria atrata CBS 101060</name>
    <dbReference type="NCBI Taxonomy" id="1346257"/>
    <lineage>
        <taxon>Eukaryota</taxon>
        <taxon>Fungi</taxon>
        <taxon>Dikarya</taxon>
        <taxon>Ascomycota</taxon>
        <taxon>Pezizomycotina</taxon>
        <taxon>Dothideomycetes</taxon>
        <taxon>Dothideomycetes incertae sedis</taxon>
        <taxon>Patellariales</taxon>
        <taxon>Patellariaceae</taxon>
        <taxon>Patellaria</taxon>
    </lineage>
</organism>
<comment type="caution">
    <text evidence="1">The sequence shown here is derived from an EMBL/GenBank/DDBJ whole genome shotgun (WGS) entry which is preliminary data.</text>
</comment>
<dbReference type="Proteomes" id="UP000799429">
    <property type="component" value="Unassembled WGS sequence"/>
</dbReference>
<protein>
    <submittedName>
        <fullName evidence="1">Uncharacterized protein</fullName>
    </submittedName>
</protein>
<reference evidence="1" key="1">
    <citation type="journal article" date="2020" name="Stud. Mycol.">
        <title>101 Dothideomycetes genomes: a test case for predicting lifestyles and emergence of pathogens.</title>
        <authorList>
            <person name="Haridas S."/>
            <person name="Albert R."/>
            <person name="Binder M."/>
            <person name="Bloem J."/>
            <person name="Labutti K."/>
            <person name="Salamov A."/>
            <person name="Andreopoulos B."/>
            <person name="Baker S."/>
            <person name="Barry K."/>
            <person name="Bills G."/>
            <person name="Bluhm B."/>
            <person name="Cannon C."/>
            <person name="Castanera R."/>
            <person name="Culley D."/>
            <person name="Daum C."/>
            <person name="Ezra D."/>
            <person name="Gonzalez J."/>
            <person name="Henrissat B."/>
            <person name="Kuo A."/>
            <person name="Liang C."/>
            <person name="Lipzen A."/>
            <person name="Lutzoni F."/>
            <person name="Magnuson J."/>
            <person name="Mondo S."/>
            <person name="Nolan M."/>
            <person name="Ohm R."/>
            <person name="Pangilinan J."/>
            <person name="Park H.-J."/>
            <person name="Ramirez L."/>
            <person name="Alfaro M."/>
            <person name="Sun H."/>
            <person name="Tritt A."/>
            <person name="Yoshinaga Y."/>
            <person name="Zwiers L.-H."/>
            <person name="Turgeon B."/>
            <person name="Goodwin S."/>
            <person name="Spatafora J."/>
            <person name="Crous P."/>
            <person name="Grigoriev I."/>
        </authorList>
    </citation>
    <scope>NUCLEOTIDE SEQUENCE</scope>
    <source>
        <strain evidence="1">CBS 101060</strain>
    </source>
</reference>
<dbReference type="OrthoDB" id="5421765at2759"/>